<dbReference type="AlphaFoldDB" id="M6RWT7"/>
<evidence type="ECO:0000313" key="1">
    <source>
        <dbReference type="EMBL" id="EMO05293.1"/>
    </source>
</evidence>
<sequence length="52" mass="6104">MYYKKKRTLEKFLVFGTILLTMIQPTWSEDILPEETVLEENKKSPVENLGDS</sequence>
<reference evidence="1 2" key="1">
    <citation type="submission" date="2013-01" db="EMBL/GenBank/DDBJ databases">
        <authorList>
            <person name="Harkins D.M."/>
            <person name="Durkin A.S."/>
            <person name="Brinkac L.M."/>
            <person name="Haft D.H."/>
            <person name="Selengut J.D."/>
            <person name="Sanka R."/>
            <person name="DePew J."/>
            <person name="Purushe J."/>
            <person name="Picardeau M."/>
            <person name="Werts C."/>
            <person name="Goarant C."/>
            <person name="Vinetz J.M."/>
            <person name="Sutton G.G."/>
            <person name="Nierman W.C."/>
            <person name="Fouts D.E."/>
        </authorList>
    </citation>
    <scope>NUCLEOTIDE SEQUENCE [LARGE SCALE GENOMIC DNA]</scope>
    <source>
        <strain evidence="1 2">Verdun HP</strain>
    </source>
</reference>
<evidence type="ECO:0000313" key="2">
    <source>
        <dbReference type="Proteomes" id="UP000012092"/>
    </source>
</evidence>
<dbReference type="Proteomes" id="UP000012092">
    <property type="component" value="Unassembled WGS sequence"/>
</dbReference>
<proteinExistence type="predicted"/>
<protein>
    <submittedName>
        <fullName evidence="1">Uncharacterized protein</fullName>
    </submittedName>
</protein>
<organism evidence="1 2">
    <name type="scientific">Leptospira interrogans serovar Icterohaemorrhagiae str. Verdun HP</name>
    <dbReference type="NCBI Taxonomy" id="1049910"/>
    <lineage>
        <taxon>Bacteria</taxon>
        <taxon>Pseudomonadati</taxon>
        <taxon>Spirochaetota</taxon>
        <taxon>Spirochaetia</taxon>
        <taxon>Leptospirales</taxon>
        <taxon>Leptospiraceae</taxon>
        <taxon>Leptospira</taxon>
    </lineage>
</organism>
<accession>M6RWT7</accession>
<feature type="non-terminal residue" evidence="1">
    <location>
        <position position="52"/>
    </location>
</feature>
<name>M6RWT7_LEPIR</name>
<gene>
    <name evidence="1" type="ORF">LEP1GSC116_3575</name>
</gene>
<comment type="caution">
    <text evidence="1">The sequence shown here is derived from an EMBL/GenBank/DDBJ whole genome shotgun (WGS) entry which is preliminary data.</text>
</comment>
<dbReference type="EMBL" id="AHNZ02000472">
    <property type="protein sequence ID" value="EMO05293.1"/>
    <property type="molecule type" value="Genomic_DNA"/>
</dbReference>